<accession>A0ABN2QDK5</accession>
<keyword evidence="2" id="KW-0812">Transmembrane</keyword>
<feature type="region of interest" description="Disordered" evidence="1">
    <location>
        <begin position="845"/>
        <end position="870"/>
    </location>
</feature>
<dbReference type="Proteomes" id="UP001499954">
    <property type="component" value="Unassembled WGS sequence"/>
</dbReference>
<evidence type="ECO:0000256" key="2">
    <source>
        <dbReference type="SAM" id="Phobius"/>
    </source>
</evidence>
<dbReference type="Pfam" id="PF19407">
    <property type="entry name" value="DUF5979"/>
    <property type="match status" value="4"/>
</dbReference>
<dbReference type="EMBL" id="BAAAMK010000002">
    <property type="protein sequence ID" value="GAA1949579.1"/>
    <property type="molecule type" value="Genomic_DNA"/>
</dbReference>
<comment type="caution">
    <text evidence="5">The sequence shown here is derived from an EMBL/GenBank/DDBJ whole genome shotgun (WGS) entry which is preliminary data.</text>
</comment>
<evidence type="ECO:0000256" key="1">
    <source>
        <dbReference type="SAM" id="MobiDB-lite"/>
    </source>
</evidence>
<keyword evidence="2" id="KW-0472">Membrane</keyword>
<proteinExistence type="predicted"/>
<feature type="domain" description="DUF5979" evidence="3">
    <location>
        <begin position="742"/>
        <end position="843"/>
    </location>
</feature>
<feature type="domain" description="DUF5979" evidence="3">
    <location>
        <begin position="517"/>
        <end position="623"/>
    </location>
</feature>
<feature type="domain" description="Choice-of-anchor A" evidence="4">
    <location>
        <begin position="62"/>
        <end position="386"/>
    </location>
</feature>
<evidence type="ECO:0000259" key="3">
    <source>
        <dbReference type="Pfam" id="PF19407"/>
    </source>
</evidence>
<feature type="domain" description="DUF5979" evidence="3">
    <location>
        <begin position="633"/>
        <end position="735"/>
    </location>
</feature>
<dbReference type="Pfam" id="PF20597">
    <property type="entry name" value="pAdhesive_15"/>
    <property type="match status" value="1"/>
</dbReference>
<reference evidence="5 6" key="1">
    <citation type="journal article" date="2019" name="Int. J. Syst. Evol. Microbiol.">
        <title>The Global Catalogue of Microorganisms (GCM) 10K type strain sequencing project: providing services to taxonomists for standard genome sequencing and annotation.</title>
        <authorList>
            <consortium name="The Broad Institute Genomics Platform"/>
            <consortium name="The Broad Institute Genome Sequencing Center for Infectious Disease"/>
            <person name="Wu L."/>
            <person name="Ma J."/>
        </authorList>
    </citation>
    <scope>NUCLEOTIDE SEQUENCE [LARGE SCALE GENOMIC DNA]</scope>
    <source>
        <strain evidence="5 6">JCM 13584</strain>
    </source>
</reference>
<name>A0ABN2QDK5_9MICO</name>
<organism evidence="5 6">
    <name type="scientific">Agromyces allii</name>
    <dbReference type="NCBI Taxonomy" id="393607"/>
    <lineage>
        <taxon>Bacteria</taxon>
        <taxon>Bacillati</taxon>
        <taxon>Actinomycetota</taxon>
        <taxon>Actinomycetes</taxon>
        <taxon>Micrococcales</taxon>
        <taxon>Microbacteriaceae</taxon>
        <taxon>Agromyces</taxon>
    </lineage>
</organism>
<dbReference type="NCBIfam" id="TIGR04215">
    <property type="entry name" value="choice_anch_A"/>
    <property type="match status" value="1"/>
</dbReference>
<evidence type="ECO:0008006" key="7">
    <source>
        <dbReference type="Google" id="ProtNLM"/>
    </source>
</evidence>
<feature type="transmembrane region" description="Helical" evidence="2">
    <location>
        <begin position="879"/>
        <end position="897"/>
    </location>
</feature>
<keyword evidence="2" id="KW-1133">Transmembrane helix</keyword>
<feature type="domain" description="DUF5979" evidence="3">
    <location>
        <begin position="405"/>
        <end position="510"/>
    </location>
</feature>
<gene>
    <name evidence="5" type="ORF">GCM10009717_14760</name>
</gene>
<dbReference type="InterPro" id="IPR046022">
    <property type="entry name" value="DUF5979"/>
</dbReference>
<keyword evidence="6" id="KW-1185">Reference proteome</keyword>
<dbReference type="InterPro" id="IPR026588">
    <property type="entry name" value="Choice_anch_A"/>
</dbReference>
<dbReference type="RefSeq" id="WP_157413200.1">
    <property type="nucleotide sequence ID" value="NZ_BAAAMK010000002.1"/>
</dbReference>
<protein>
    <recommendedName>
        <fullName evidence="7">Choice-of-anchor A family protein</fullName>
    </recommendedName>
</protein>
<evidence type="ECO:0000313" key="5">
    <source>
        <dbReference type="EMBL" id="GAA1949579.1"/>
    </source>
</evidence>
<sequence length="906" mass="92287">MGRRRWFSVVAAIGAALLAGGVAITAIPGSASAAGPTTRAASAALPAGVAPVLSSGVSAVNPFTLAGGFTVYAKRNAVLGNSEFEGSIAVGDRLRLTQAATYQFAHVVAGTGSYTLPTVDGDPTRVLIGDYASDPANNPGRVQITSLGATQPSQIGDLKIVDRTAPFVSFTRGDWLRYARTAGTDDPPLIDAQNQDYPADSTPPATSAGDGSIFTYTTGADRQAVVAAYVQANANADEDEIAQCLADVVDPTQLVGHPVEILEDTGDRIVLGPLSPDQPNVLEYADIAGASLLQFSDGVPGPLNPLVIHVEPGTTSILPPAIDPEGTYSPYTIWDLSEVTGAVTISTGGRGDGSIYAPDANLTITAQPWDGQIIANDVTILGGEVHSYLFAGALPCDTPSEEGSFSVAKELSGVAPGDLAPGTTFSVRYIALEPDGTRTAGVLELNADGTPVSPATTFPYGTRIALFEVRPGDDALPPELAWTDVSWNGDTTFVIDATHPTVGLVVTNTAAPIPAGFSVSKALSGSGETTVPSGAEFTLTYRVNGGDPIELTVSPDDPAAVVDGLEAGDVVTIGEIGFPEVAGITWGTPVWTIDDEPIEPDENGEIEFTLVGDETIAVELTNEADAVGWIAASKTVIGDGSGALPDGTTFPLIYTLDGGPEATVEIPASEVITFPSLPAGTAVTVREGDLPVIPGVEWGTPGWTVDGTLQIPDADGNVSFVVMPGTTVSLALTNTMNGFGSFSLVKTVTGTGSALVPDDTAFPFEYRVSTGPVTSAELTAGVPITGDDLPTGVPVSVREQSPPAVPGVIWGSPTWIVDGTAVAPDADGWVTFVPATGTTVALQLENPATQTPTPTPTPTPGPSGGLAESGFAGAPASSLALIAMLGGAVALLVRGAARRTRSGSGR</sequence>
<evidence type="ECO:0000259" key="4">
    <source>
        <dbReference type="Pfam" id="PF20597"/>
    </source>
</evidence>
<evidence type="ECO:0000313" key="6">
    <source>
        <dbReference type="Proteomes" id="UP001499954"/>
    </source>
</evidence>